<evidence type="ECO:0000256" key="1">
    <source>
        <dbReference type="ARBA" id="ARBA00003681"/>
    </source>
</evidence>
<evidence type="ECO:0000256" key="4">
    <source>
        <dbReference type="ARBA" id="ARBA00022490"/>
    </source>
</evidence>
<dbReference type="CDD" id="cd00367">
    <property type="entry name" value="PTS-HPr_like"/>
    <property type="match status" value="1"/>
</dbReference>
<feature type="domain" description="HPr" evidence="6">
    <location>
        <begin position="1"/>
        <end position="91"/>
    </location>
</feature>
<dbReference type="Pfam" id="PF00381">
    <property type="entry name" value="PTS-HPr"/>
    <property type="match status" value="1"/>
</dbReference>
<keyword evidence="4" id="KW-0963">Cytoplasm</keyword>
<dbReference type="NCBIfam" id="TIGR01003">
    <property type="entry name" value="PTS_HPr_family"/>
    <property type="match status" value="1"/>
</dbReference>
<evidence type="ECO:0000256" key="2">
    <source>
        <dbReference type="ARBA" id="ARBA00004496"/>
    </source>
</evidence>
<comment type="function">
    <text evidence="1">General (non sugar-specific) component of the phosphoenolpyruvate-dependent sugar phosphotransferase system (sugar PTS). This major carbohydrate active-transport system catalyzes the phosphorylation of incoming sugar substrates concomitantly with their translocation across the cell membrane. The phosphoryl group from phosphoenolpyruvate (PEP) is transferred to the phosphoryl carrier protein HPr by enzyme I. Phospho-HPr then transfers it to the PTS EIIA domain.</text>
</comment>
<dbReference type="eggNOG" id="COG1925">
    <property type="taxonomic scope" value="Bacteria"/>
</dbReference>
<keyword evidence="7" id="KW-0808">Transferase</keyword>
<protein>
    <recommendedName>
        <fullName evidence="3">Phosphocarrier protein HPr</fullName>
    </recommendedName>
</protein>
<evidence type="ECO:0000313" key="7">
    <source>
        <dbReference type="EMBL" id="AEG43082.1"/>
    </source>
</evidence>
<dbReference type="InterPro" id="IPR000032">
    <property type="entry name" value="HPr-like"/>
</dbReference>
<dbReference type="Gene3D" id="3.30.1340.10">
    <property type="entry name" value="HPr-like"/>
    <property type="match status" value="1"/>
</dbReference>
<proteinExistence type="predicted"/>
<gene>
    <name evidence="7" type="ordered locus">Isova_0279</name>
</gene>
<dbReference type="InterPro" id="IPR035895">
    <property type="entry name" value="HPr-like_sf"/>
</dbReference>
<dbReference type="PROSITE" id="PS00369">
    <property type="entry name" value="PTS_HPR_HIS"/>
    <property type="match status" value="1"/>
</dbReference>
<dbReference type="GO" id="GO:0009401">
    <property type="term" value="P:phosphoenolpyruvate-dependent sugar phosphotransferase system"/>
    <property type="evidence" value="ECO:0007669"/>
    <property type="project" value="UniProtKB-KW"/>
</dbReference>
<dbReference type="SUPFAM" id="SSF55594">
    <property type="entry name" value="HPr-like"/>
    <property type="match status" value="1"/>
</dbReference>
<dbReference type="GO" id="GO:0016740">
    <property type="term" value="F:transferase activity"/>
    <property type="evidence" value="ECO:0007669"/>
    <property type="project" value="UniProtKB-KW"/>
</dbReference>
<dbReference type="PANTHER" id="PTHR33705">
    <property type="entry name" value="PHOSPHOCARRIER PROTEIN HPR"/>
    <property type="match status" value="1"/>
</dbReference>
<comment type="subcellular location">
    <subcellularLocation>
        <location evidence="2">Cytoplasm</location>
    </subcellularLocation>
</comment>
<dbReference type="PANTHER" id="PTHR33705:SF2">
    <property type="entry name" value="PHOSPHOCARRIER PROTEIN NPR"/>
    <property type="match status" value="1"/>
</dbReference>
<dbReference type="PRINTS" id="PR00107">
    <property type="entry name" value="PHOSPHOCPHPR"/>
</dbReference>
<keyword evidence="5" id="KW-0598">Phosphotransferase system</keyword>
<sequence length="91" mass="9165">MERSVVVAIAEGLHARPAALFARAAGRQPVPVRIAKPGGPAVDASSILGLMTLGADAGDEVVLSTEADDDVASAALDELADFLAQESVPSV</sequence>
<dbReference type="GO" id="GO:0005737">
    <property type="term" value="C:cytoplasm"/>
    <property type="evidence" value="ECO:0007669"/>
    <property type="project" value="UniProtKB-SubCell"/>
</dbReference>
<evidence type="ECO:0000256" key="5">
    <source>
        <dbReference type="ARBA" id="ARBA00022683"/>
    </source>
</evidence>
<dbReference type="AlphaFoldDB" id="F6FSU1"/>
<dbReference type="KEGG" id="iva:Isova_0279"/>
<dbReference type="STRING" id="743718.Isova_0279"/>
<name>F6FSU1_ISOV2</name>
<evidence type="ECO:0000313" key="8">
    <source>
        <dbReference type="Proteomes" id="UP000009236"/>
    </source>
</evidence>
<keyword evidence="8" id="KW-1185">Reference proteome</keyword>
<dbReference type="RefSeq" id="WP_013837477.1">
    <property type="nucleotide sequence ID" value="NC_015588.1"/>
</dbReference>
<organism evidence="8">
    <name type="scientific">Isoptericola variabilis (strain 225)</name>
    <dbReference type="NCBI Taxonomy" id="743718"/>
    <lineage>
        <taxon>Bacteria</taxon>
        <taxon>Bacillati</taxon>
        <taxon>Actinomycetota</taxon>
        <taxon>Actinomycetes</taxon>
        <taxon>Micrococcales</taxon>
        <taxon>Promicromonosporaceae</taxon>
        <taxon>Isoptericola</taxon>
    </lineage>
</organism>
<dbReference type="PROSITE" id="PS51350">
    <property type="entry name" value="PTS_HPR_DOM"/>
    <property type="match status" value="1"/>
</dbReference>
<dbReference type="InterPro" id="IPR050399">
    <property type="entry name" value="HPr"/>
</dbReference>
<evidence type="ECO:0000256" key="3">
    <source>
        <dbReference type="ARBA" id="ARBA00020422"/>
    </source>
</evidence>
<dbReference type="HOGENOM" id="CLU_136230_3_2_11"/>
<dbReference type="EMBL" id="CP002810">
    <property type="protein sequence ID" value="AEG43082.1"/>
    <property type="molecule type" value="Genomic_DNA"/>
</dbReference>
<dbReference type="InterPro" id="IPR001020">
    <property type="entry name" value="PTS_HPr_His_P_site"/>
</dbReference>
<accession>F6FSU1</accession>
<dbReference type="Proteomes" id="UP000009236">
    <property type="component" value="Chromosome"/>
</dbReference>
<evidence type="ECO:0000259" key="6">
    <source>
        <dbReference type="PROSITE" id="PS51350"/>
    </source>
</evidence>
<reference evidence="7 8" key="1">
    <citation type="submission" date="2011-05" db="EMBL/GenBank/DDBJ databases">
        <title>Complete sequence of Isoptericola variabilis 225.</title>
        <authorList>
            <consortium name="US DOE Joint Genome Institute"/>
            <person name="Lucas S."/>
            <person name="Han J."/>
            <person name="Lapidus A."/>
            <person name="Cheng J.-F."/>
            <person name="Goodwin L."/>
            <person name="Pitluck S."/>
            <person name="Peters L."/>
            <person name="Mikhailova N."/>
            <person name="Zeytun A."/>
            <person name="Han C."/>
            <person name="Tapia R."/>
            <person name="Land M."/>
            <person name="Hauser L."/>
            <person name="Kyrpides N."/>
            <person name="Ivanova N."/>
            <person name="Pagani I."/>
            <person name="Siebers A."/>
            <person name="Allgaier M."/>
            <person name="Thelen M."/>
            <person name="Hugenholtz P."/>
            <person name="Gladden J."/>
            <person name="Woyke T."/>
        </authorList>
    </citation>
    <scope>NUCLEOTIDE SEQUENCE [LARGE SCALE GENOMIC DNA]</scope>
    <source>
        <strain evidence="8">225</strain>
    </source>
</reference>